<dbReference type="Proteomes" id="UP000055590">
    <property type="component" value="Chromosome"/>
</dbReference>
<reference evidence="1 3" key="1">
    <citation type="submission" date="2015-08" db="EMBL/GenBank/DDBJ databases">
        <authorList>
            <person name="Babu N.S."/>
            <person name="Beckwith C.J."/>
            <person name="Beseler K.G."/>
            <person name="Brison A."/>
            <person name="Carone J.V."/>
            <person name="Caskin T.P."/>
            <person name="Diamond M."/>
            <person name="Durham M.E."/>
            <person name="Foxe J.M."/>
            <person name="Go M."/>
            <person name="Henderson B.A."/>
            <person name="Jones I.B."/>
            <person name="McGettigan J.A."/>
            <person name="Micheletti S.J."/>
            <person name="Nasrallah M.E."/>
            <person name="Ortiz D."/>
            <person name="Piller C.R."/>
            <person name="Privatt S.R."/>
            <person name="Schneider S.L."/>
            <person name="Sharp S."/>
            <person name="Smith T.C."/>
            <person name="Stanton J.D."/>
            <person name="Ullery H.E."/>
            <person name="Wilson R.J."/>
            <person name="Serrano M.G."/>
            <person name="Buck G."/>
            <person name="Lee V."/>
            <person name="Wang Y."/>
            <person name="Carvalho R."/>
            <person name="Voegtly L."/>
            <person name="Shi R."/>
            <person name="Duckworth R."/>
            <person name="Johnson A."/>
            <person name="Loviza R."/>
            <person name="Walstead R."/>
            <person name="Shah Z."/>
            <person name="Kiflezghi M."/>
            <person name="Wade K."/>
            <person name="Ball S.L."/>
            <person name="Bradley K.W."/>
            <person name="Asai D.J."/>
            <person name="Bowman C.A."/>
            <person name="Russell D.A."/>
            <person name="Pope W.H."/>
            <person name="Jacobs-Sera D."/>
            <person name="Hendrix R.W."/>
            <person name="Hatfull G.F."/>
        </authorList>
    </citation>
    <scope>NUCLEOTIDE SEQUENCE [LARGE SCALE GENOMIC DNA]</scope>
    <source>
        <strain evidence="1 3">DSM 27710</strain>
    </source>
</reference>
<gene>
    <name evidence="1" type="ORF">AKJ08_0009</name>
    <name evidence="2" type="ORF">AKJ08_3713</name>
</gene>
<dbReference type="AlphaFoldDB" id="A0A0K1P7Y3"/>
<protein>
    <submittedName>
        <fullName evidence="1">Uncharacterized protein</fullName>
    </submittedName>
</protein>
<dbReference type="KEGG" id="vin:AKJ08_0009"/>
<name>A0A0K1P7Y3_9BACT</name>
<evidence type="ECO:0000313" key="2">
    <source>
        <dbReference type="EMBL" id="AKU93326.1"/>
    </source>
</evidence>
<dbReference type="EMBL" id="CP012332">
    <property type="protein sequence ID" value="AKU89622.1"/>
    <property type="molecule type" value="Genomic_DNA"/>
</dbReference>
<accession>A0A0K1P7Y3</accession>
<sequence length="79" mass="8204">MHHRHPGGNVAIRPCEICGVLVLHEQTGLDEAELRASWRAFPHSAPGGPTCIGGGSRVRALRNAARAASGSGSFPPEPA</sequence>
<organism evidence="1 3">
    <name type="scientific">Vulgatibacter incomptus</name>
    <dbReference type="NCBI Taxonomy" id="1391653"/>
    <lineage>
        <taxon>Bacteria</taxon>
        <taxon>Pseudomonadati</taxon>
        <taxon>Myxococcota</taxon>
        <taxon>Myxococcia</taxon>
        <taxon>Myxococcales</taxon>
        <taxon>Cystobacterineae</taxon>
        <taxon>Vulgatibacteraceae</taxon>
        <taxon>Vulgatibacter</taxon>
    </lineage>
</organism>
<evidence type="ECO:0000313" key="3">
    <source>
        <dbReference type="Proteomes" id="UP000055590"/>
    </source>
</evidence>
<dbReference type="STRING" id="1391653.AKJ08_0009"/>
<proteinExistence type="predicted"/>
<keyword evidence="3" id="KW-1185">Reference proteome</keyword>
<dbReference type="EMBL" id="CP012332">
    <property type="protein sequence ID" value="AKU93326.1"/>
    <property type="molecule type" value="Genomic_DNA"/>
</dbReference>
<dbReference type="KEGG" id="vin:AKJ08_3713"/>
<evidence type="ECO:0000313" key="1">
    <source>
        <dbReference type="EMBL" id="AKU89622.1"/>
    </source>
</evidence>
<dbReference type="RefSeq" id="WP_050724195.1">
    <property type="nucleotide sequence ID" value="NZ_CP012332.1"/>
</dbReference>